<comment type="subcellular location">
    <subcellularLocation>
        <location evidence="1">Membrane</location>
        <topology evidence="1">Multi-pass membrane protein</topology>
    </subcellularLocation>
</comment>
<dbReference type="InterPro" id="IPR000609">
    <property type="entry name" value="7TM_GPCR_serpentine_rcpt_Srg"/>
</dbReference>
<protein>
    <recommendedName>
        <fullName evidence="6">Serpentine receptor class gamma</fullName>
    </recommendedName>
</protein>
<feature type="transmembrane region" description="Helical" evidence="6">
    <location>
        <begin position="405"/>
        <end position="430"/>
    </location>
</feature>
<dbReference type="PRINTS" id="PR00698">
    <property type="entry name" value="TMPROTEINSRG"/>
</dbReference>
<feature type="transmembrane region" description="Helical" evidence="6">
    <location>
        <begin position="118"/>
        <end position="137"/>
    </location>
</feature>
<evidence type="ECO:0000256" key="5">
    <source>
        <dbReference type="ARBA" id="ARBA00023136"/>
    </source>
</evidence>
<dbReference type="Pfam" id="PF02118">
    <property type="entry name" value="Srg"/>
    <property type="match status" value="4"/>
</dbReference>
<organism evidence="7 8">
    <name type="scientific">Caenorhabditis bovis</name>
    <dbReference type="NCBI Taxonomy" id="2654633"/>
    <lineage>
        <taxon>Eukaryota</taxon>
        <taxon>Metazoa</taxon>
        <taxon>Ecdysozoa</taxon>
        <taxon>Nematoda</taxon>
        <taxon>Chromadorea</taxon>
        <taxon>Rhabditida</taxon>
        <taxon>Rhabditina</taxon>
        <taxon>Rhabditomorpha</taxon>
        <taxon>Rhabditoidea</taxon>
        <taxon>Rhabditidae</taxon>
        <taxon>Peloderinae</taxon>
        <taxon>Caenorhabditis</taxon>
    </lineage>
</organism>
<dbReference type="GO" id="GO:0016020">
    <property type="term" value="C:membrane"/>
    <property type="evidence" value="ECO:0007669"/>
    <property type="project" value="UniProtKB-SubCell"/>
</dbReference>
<evidence type="ECO:0000256" key="1">
    <source>
        <dbReference type="ARBA" id="ARBA00004141"/>
    </source>
</evidence>
<evidence type="ECO:0000256" key="2">
    <source>
        <dbReference type="ARBA" id="ARBA00005692"/>
    </source>
</evidence>
<feature type="transmembrane region" description="Helical" evidence="6">
    <location>
        <begin position="374"/>
        <end position="393"/>
    </location>
</feature>
<accession>A0A8S1EP46</accession>
<evidence type="ECO:0000256" key="6">
    <source>
        <dbReference type="RuleBase" id="RU280813"/>
    </source>
</evidence>
<sequence>MLPYNSSDIPVECDKSFDGDGEILKYFVQASYMFPGIAFNLFIAYTILIRKPNGFKGNPFFILFSVDCIVNSYILLIQALISRPLLFIPYLCNIAIPYVFKPRIILGVYFYTIMHFRASKVLSVTLLVFNRLTAIYNPFGYSMLWKTFLPISILAIFGFPLLMHFNLLVSRVYMIPCLGGMTFYYSRRIPWASTSLFHTILWFSCLLLTIAFSTITLAIMMKKKLRECEKSLAKATLVLTIGFFLTAMFQSYFAFLRRKNSAYYLIAEHACFDFFTISPPQIRMVLNAYNSSDIPIKCRTSLNPNIEVLKYLLQAAYLFPASAFNLFVIFTMLYRAPNYYKNNSFFTLFAVDCFVVSLKNSLQDPPATIFQSFYVLLIQAVFGRTVVYIPYLCDILIPYVFKPRFIIGFYFVTLSYCQVAKVLTQTLFVVNRFTCIYKPVGYTNASLSLFQMFLQGFALALTIICSSITIAILINRPTRLRKTERSLCIATVINSSGFLVSAMSQYYFAFIRGTDNGIPLAVQQLSFDYMNVS</sequence>
<dbReference type="GO" id="GO:0004888">
    <property type="term" value="F:transmembrane signaling receptor activity"/>
    <property type="evidence" value="ECO:0007669"/>
    <property type="project" value="InterPro"/>
</dbReference>
<feature type="transmembrane region" description="Helical" evidence="6">
    <location>
        <begin position="232"/>
        <end position="255"/>
    </location>
</feature>
<feature type="transmembrane region" description="Helical" evidence="6">
    <location>
        <begin position="199"/>
        <end position="220"/>
    </location>
</feature>
<evidence type="ECO:0000256" key="4">
    <source>
        <dbReference type="ARBA" id="ARBA00022989"/>
    </source>
</evidence>
<reference evidence="7 8" key="1">
    <citation type="submission" date="2020-04" db="EMBL/GenBank/DDBJ databases">
        <authorList>
            <person name="Laetsch R D."/>
            <person name="Stevens L."/>
            <person name="Kumar S."/>
            <person name="Blaxter L. M."/>
        </authorList>
    </citation>
    <scope>NUCLEOTIDE SEQUENCE [LARGE SCALE GENOMIC DNA]</scope>
</reference>
<dbReference type="AlphaFoldDB" id="A0A8S1EP46"/>
<name>A0A8S1EP46_9PELO</name>
<feature type="transmembrane region" description="Helical" evidence="6">
    <location>
        <begin position="26"/>
        <end position="48"/>
    </location>
</feature>
<feature type="transmembrane region" description="Helical" evidence="6">
    <location>
        <begin position="486"/>
        <end position="508"/>
    </location>
</feature>
<feature type="transmembrane region" description="Helical" evidence="6">
    <location>
        <begin position="311"/>
        <end position="333"/>
    </location>
</feature>
<comment type="similarity">
    <text evidence="2 6">Belongs to the nematode receptor-like protein srg family.</text>
</comment>
<feature type="transmembrane region" description="Helical" evidence="6">
    <location>
        <begin position="450"/>
        <end position="474"/>
    </location>
</feature>
<dbReference type="GO" id="GO:0007606">
    <property type="term" value="P:sensory perception of chemical stimulus"/>
    <property type="evidence" value="ECO:0007669"/>
    <property type="project" value="UniProtKB-UniRule"/>
</dbReference>
<comment type="caution">
    <text evidence="7">The sequence shown here is derived from an EMBL/GenBank/DDBJ whole genome shotgun (WGS) entry which is preliminary data.</text>
</comment>
<keyword evidence="4 6" id="KW-1133">Transmembrane helix</keyword>
<keyword evidence="3 6" id="KW-0812">Transmembrane</keyword>
<dbReference type="PANTHER" id="PTHR31627:SF3">
    <property type="entry name" value="SERPENTINE RECEPTOR CLASS GAMMA-RELATED"/>
    <property type="match status" value="1"/>
</dbReference>
<dbReference type="EMBL" id="CADEPM010000003">
    <property type="protein sequence ID" value="CAB3401969.1"/>
    <property type="molecule type" value="Genomic_DNA"/>
</dbReference>
<dbReference type="OrthoDB" id="5854485at2759"/>
<keyword evidence="8" id="KW-1185">Reference proteome</keyword>
<gene>
    <name evidence="7" type="ORF">CBOVIS_LOCUS4649</name>
</gene>
<evidence type="ECO:0000313" key="8">
    <source>
        <dbReference type="Proteomes" id="UP000494206"/>
    </source>
</evidence>
<keyword evidence="5 6" id="KW-0472">Membrane</keyword>
<dbReference type="InterPro" id="IPR051119">
    <property type="entry name" value="Nematode_SR-like"/>
</dbReference>
<comment type="caution">
    <text evidence="6">Lacks conserved residue(s) required for the propagation of feature annotation.</text>
</comment>
<dbReference type="Proteomes" id="UP000494206">
    <property type="component" value="Unassembled WGS sequence"/>
</dbReference>
<dbReference type="PANTHER" id="PTHR31627">
    <property type="entry name" value="SERPENTINE RECEPTOR CLASS GAMMA-RELATED"/>
    <property type="match status" value="1"/>
</dbReference>
<evidence type="ECO:0000256" key="3">
    <source>
        <dbReference type="ARBA" id="ARBA00022692"/>
    </source>
</evidence>
<evidence type="ECO:0000313" key="7">
    <source>
        <dbReference type="EMBL" id="CAB3401969.1"/>
    </source>
</evidence>
<feature type="transmembrane region" description="Helical" evidence="6">
    <location>
        <begin position="87"/>
        <end position="111"/>
    </location>
</feature>
<feature type="transmembrane region" description="Helical" evidence="6">
    <location>
        <begin position="60"/>
        <end position="81"/>
    </location>
</feature>
<proteinExistence type="inferred from homology"/>